<proteinExistence type="predicted"/>
<name>A0A6N6JKW8_9RHOB</name>
<dbReference type="AlphaFoldDB" id="A0A6N6JKW8"/>
<evidence type="ECO:0000256" key="1">
    <source>
        <dbReference type="SAM" id="MobiDB-lite"/>
    </source>
</evidence>
<organism evidence="2 3">
    <name type="scientific">Litoreibacter roseus</name>
    <dbReference type="NCBI Taxonomy" id="2601869"/>
    <lineage>
        <taxon>Bacteria</taxon>
        <taxon>Pseudomonadati</taxon>
        <taxon>Pseudomonadota</taxon>
        <taxon>Alphaproteobacteria</taxon>
        <taxon>Rhodobacterales</taxon>
        <taxon>Roseobacteraceae</taxon>
        <taxon>Litoreibacter</taxon>
    </lineage>
</organism>
<dbReference type="RefSeq" id="WP_159810500.1">
    <property type="nucleotide sequence ID" value="NZ_BLJE01000007.1"/>
</dbReference>
<dbReference type="OrthoDB" id="9850744at2"/>
<feature type="region of interest" description="Disordered" evidence="1">
    <location>
        <begin position="38"/>
        <end position="60"/>
    </location>
</feature>
<accession>A0A6N6JKW8</accession>
<dbReference type="Proteomes" id="UP000436822">
    <property type="component" value="Unassembled WGS sequence"/>
</dbReference>
<feature type="region of interest" description="Disordered" evidence="1">
    <location>
        <begin position="72"/>
        <end position="91"/>
    </location>
</feature>
<keyword evidence="3" id="KW-1185">Reference proteome</keyword>
<dbReference type="EMBL" id="BLJE01000007">
    <property type="protein sequence ID" value="GFE66961.1"/>
    <property type="molecule type" value="Genomic_DNA"/>
</dbReference>
<evidence type="ECO:0000313" key="2">
    <source>
        <dbReference type="EMBL" id="GFE66961.1"/>
    </source>
</evidence>
<comment type="caution">
    <text evidence="2">The sequence shown here is derived from an EMBL/GenBank/DDBJ whole genome shotgun (WGS) entry which is preliminary data.</text>
</comment>
<gene>
    <name evidence="2" type="ORF">KIN_40350</name>
</gene>
<sequence length="91" mass="9582">MSEVLSKMTLSRWIALAIVLAVVAFVLLTRFTSFQVPETSVPEPGARQVGGGVTPQGSTVTDNNLDAVQDIIDKKPGNPAGEIEKGQSDAD</sequence>
<protein>
    <submittedName>
        <fullName evidence="2">Uncharacterized protein</fullName>
    </submittedName>
</protein>
<reference evidence="2 3" key="1">
    <citation type="submission" date="2019-12" db="EMBL/GenBank/DDBJ databases">
        <title>Litoreibacter badius sp. nov., a novel bacteriochlorophyll a-containing bacterium in the genus Litoreibacter.</title>
        <authorList>
            <person name="Kanamuro M."/>
            <person name="Takabe Y."/>
            <person name="Mori K."/>
            <person name="Takaichi S."/>
            <person name="Hanada S."/>
        </authorList>
    </citation>
    <scope>NUCLEOTIDE SEQUENCE [LARGE SCALE GENOMIC DNA]</scope>
    <source>
        <strain evidence="2 3">K6</strain>
    </source>
</reference>
<evidence type="ECO:0000313" key="3">
    <source>
        <dbReference type="Proteomes" id="UP000436822"/>
    </source>
</evidence>